<evidence type="ECO:0000313" key="1">
    <source>
        <dbReference type="EMBL" id="GIX61922.1"/>
    </source>
</evidence>
<dbReference type="RefSeq" id="XP_067713993.1">
    <property type="nucleotide sequence ID" value="XM_067857892.1"/>
</dbReference>
<protein>
    <submittedName>
        <fullName evidence="1">DUF59 domain-containing protein</fullName>
    </submittedName>
</protein>
<dbReference type="Proteomes" id="UP001497744">
    <property type="component" value="Unassembled WGS sequence"/>
</dbReference>
<keyword evidence="2" id="KW-1185">Reference proteome</keyword>
<comment type="caution">
    <text evidence="1">The sequence shown here is derived from an EMBL/GenBank/DDBJ whole genome shotgun (WGS) entry which is preliminary data.</text>
</comment>
<dbReference type="AlphaFoldDB" id="A0AAV4LQ77"/>
<accession>A0AAV4LQ77</accession>
<dbReference type="EMBL" id="BPLF01000001">
    <property type="protein sequence ID" value="GIX61922.1"/>
    <property type="molecule type" value="Genomic_DNA"/>
</dbReference>
<reference evidence="1 2" key="1">
    <citation type="submission" date="2021-06" db="EMBL/GenBank/DDBJ databases">
        <title>Genome sequence of Babesia caballi.</title>
        <authorList>
            <person name="Yamagishi J."/>
            <person name="Kidaka T."/>
            <person name="Ochi A."/>
        </authorList>
    </citation>
    <scope>NUCLEOTIDE SEQUENCE [LARGE SCALE GENOMIC DNA]</scope>
    <source>
        <strain evidence="1">USDA-D6B2</strain>
    </source>
</reference>
<gene>
    <name evidence="1" type="ORF">BcabD6B2_13570</name>
</gene>
<evidence type="ECO:0000313" key="2">
    <source>
        <dbReference type="Proteomes" id="UP001497744"/>
    </source>
</evidence>
<dbReference type="GeneID" id="94193405"/>
<proteinExistence type="predicted"/>
<organism evidence="1 2">
    <name type="scientific">Babesia caballi</name>
    <dbReference type="NCBI Taxonomy" id="5871"/>
    <lineage>
        <taxon>Eukaryota</taxon>
        <taxon>Sar</taxon>
        <taxon>Alveolata</taxon>
        <taxon>Apicomplexa</taxon>
        <taxon>Aconoidasida</taxon>
        <taxon>Piroplasmida</taxon>
        <taxon>Babesiidae</taxon>
        <taxon>Babesia</taxon>
    </lineage>
</organism>
<sequence>MPVKPPAALNAVNVDPPKALVNDPGSPSPFAGLAILFERARSAKDTGDFDANKEKGVDPVDIGACTCKPPLKTNCDEVPSSPKEQL</sequence>
<name>A0AAV4LQ77_BABCB</name>